<organism evidence="1 2">
    <name type="scientific">SAR92 clade bacterium</name>
    <dbReference type="NCBI Taxonomy" id="2315479"/>
    <lineage>
        <taxon>Bacteria</taxon>
        <taxon>Pseudomonadati</taxon>
        <taxon>Pseudomonadota</taxon>
        <taxon>Gammaproteobacteria</taxon>
        <taxon>Cellvibrionales</taxon>
        <taxon>Porticoccaceae</taxon>
        <taxon>SAR92 clade</taxon>
    </lineage>
</organism>
<evidence type="ECO:0000313" key="2">
    <source>
        <dbReference type="Proteomes" id="UP000315889"/>
    </source>
</evidence>
<accession>A0A520MEP4</accession>
<dbReference type="NCBIfam" id="TIGR02443">
    <property type="entry name" value="YheV family putative zinc ribbon protein"/>
    <property type="match status" value="1"/>
</dbReference>
<comment type="caution">
    <text evidence="1">The sequence shown here is derived from an EMBL/GenBank/DDBJ whole genome shotgun (WGS) entry which is preliminary data.</text>
</comment>
<dbReference type="EMBL" id="SHBP01000009">
    <property type="protein sequence ID" value="RZO19696.1"/>
    <property type="molecule type" value="Genomic_DNA"/>
</dbReference>
<dbReference type="AlphaFoldDB" id="A0A520MEP4"/>
<sequence>MVFSTKKRFIAGVTCPKCSAMDKLLAYSEDSIDFRECVTCGYKDEMRLASSPKEIQTRVNTSKDQILQETNPVRILDPKA</sequence>
<dbReference type="Proteomes" id="UP000315889">
    <property type="component" value="Unassembled WGS sequence"/>
</dbReference>
<gene>
    <name evidence="1" type="ORF">EVB03_07260</name>
</gene>
<proteinExistence type="predicted"/>
<reference evidence="1 2" key="1">
    <citation type="submission" date="2019-02" db="EMBL/GenBank/DDBJ databases">
        <title>Prokaryotic population dynamics and viral predation in marine succession experiment using metagenomics: the confinement effect.</title>
        <authorList>
            <person name="Haro-Moreno J.M."/>
            <person name="Rodriguez-Valera F."/>
            <person name="Lopez-Perez M."/>
        </authorList>
    </citation>
    <scope>NUCLEOTIDE SEQUENCE [LARGE SCALE GENOMIC DNA]</scope>
    <source>
        <strain evidence="1">MED-G170</strain>
    </source>
</reference>
<dbReference type="InterPro" id="IPR012658">
    <property type="entry name" value="YheV"/>
</dbReference>
<dbReference type="Pfam" id="PF09526">
    <property type="entry name" value="DUF2387"/>
    <property type="match status" value="1"/>
</dbReference>
<evidence type="ECO:0000313" key="1">
    <source>
        <dbReference type="EMBL" id="RZO19696.1"/>
    </source>
</evidence>
<name>A0A520MEP4_9GAMM</name>
<protein>
    <submittedName>
        <fullName evidence="1">YheV family putative metal-binding protein</fullName>
    </submittedName>
</protein>